<evidence type="ECO:0000313" key="4">
    <source>
        <dbReference type="EMBL" id="KAH7060500.1"/>
    </source>
</evidence>
<keyword evidence="1" id="KW-0175">Coiled coil</keyword>
<dbReference type="EMBL" id="JAGTJR010000005">
    <property type="protein sequence ID" value="KAH7060500.1"/>
    <property type="molecule type" value="Genomic_DNA"/>
</dbReference>
<keyword evidence="3" id="KW-0472">Membrane</keyword>
<reference evidence="4 5" key="1">
    <citation type="journal article" date="2021" name="Nat. Commun.">
        <title>Genetic determinants of endophytism in the Arabidopsis root mycobiome.</title>
        <authorList>
            <person name="Mesny F."/>
            <person name="Miyauchi S."/>
            <person name="Thiergart T."/>
            <person name="Pickel B."/>
            <person name="Atanasova L."/>
            <person name="Karlsson M."/>
            <person name="Huettel B."/>
            <person name="Barry K.W."/>
            <person name="Haridas S."/>
            <person name="Chen C."/>
            <person name="Bauer D."/>
            <person name="Andreopoulos W."/>
            <person name="Pangilinan J."/>
            <person name="LaButti K."/>
            <person name="Riley R."/>
            <person name="Lipzen A."/>
            <person name="Clum A."/>
            <person name="Drula E."/>
            <person name="Henrissat B."/>
            <person name="Kohler A."/>
            <person name="Grigoriev I.V."/>
            <person name="Martin F.M."/>
            <person name="Hacquard S."/>
        </authorList>
    </citation>
    <scope>NUCLEOTIDE SEQUENCE [LARGE SCALE GENOMIC DNA]</scope>
    <source>
        <strain evidence="4 5">MPI-SDFR-AT-0080</strain>
    </source>
</reference>
<protein>
    <submittedName>
        <fullName evidence="4">Uncharacterized protein</fullName>
    </submittedName>
</protein>
<evidence type="ECO:0000256" key="2">
    <source>
        <dbReference type="SAM" id="MobiDB-lite"/>
    </source>
</evidence>
<feature type="transmembrane region" description="Helical" evidence="3">
    <location>
        <begin position="280"/>
        <end position="299"/>
    </location>
</feature>
<gene>
    <name evidence="4" type="ORF">B0J12DRAFT_708336</name>
</gene>
<feature type="region of interest" description="Disordered" evidence="2">
    <location>
        <begin position="23"/>
        <end position="108"/>
    </location>
</feature>
<evidence type="ECO:0000256" key="3">
    <source>
        <dbReference type="SAM" id="Phobius"/>
    </source>
</evidence>
<keyword evidence="5" id="KW-1185">Reference proteome</keyword>
<name>A0ABQ8GM58_9PEZI</name>
<dbReference type="Proteomes" id="UP000774617">
    <property type="component" value="Unassembled WGS sequence"/>
</dbReference>
<sequence>MHRSDTIAIAKLAQASRGSTLAAPFNLKDSRDSSRRSHLSLPGHKHHHHSHHHGHHRHSSRSSKHGGDDKETKSAVLPTTRPSYPDGARSGNNASGSTNGGSGIGNDARDLVSPSVVAEYDASVRRVSSRVVRPEDVVKERARRKRREEQLRNALHALSEQSMATTRRLDDTYYSILEKLSGLHSTIDGLQELSTLTKKLGDEFASDADELVDEMSNSLDSIGDFESQARLLEEFEARIVAGKEKAARLNERLEAARKRVEQREKLEEEWRTSVNRRLRIFWSVLGGFVALILVAYLVYGIRTQKQLDPASRHALSLANHSIVLEDVVPPPVREILESVHSSSTSTSIPSPPTSNSASHDERLHVFDEL</sequence>
<evidence type="ECO:0000313" key="5">
    <source>
        <dbReference type="Proteomes" id="UP000774617"/>
    </source>
</evidence>
<evidence type="ECO:0000256" key="1">
    <source>
        <dbReference type="SAM" id="Coils"/>
    </source>
</evidence>
<feature type="compositionally biased region" description="Low complexity" evidence="2">
    <location>
        <begin position="339"/>
        <end position="357"/>
    </location>
</feature>
<keyword evidence="3" id="KW-1133">Transmembrane helix</keyword>
<comment type="caution">
    <text evidence="4">The sequence shown here is derived from an EMBL/GenBank/DDBJ whole genome shotgun (WGS) entry which is preliminary data.</text>
</comment>
<accession>A0ABQ8GM58</accession>
<feature type="compositionally biased region" description="Low complexity" evidence="2">
    <location>
        <begin position="87"/>
        <end position="97"/>
    </location>
</feature>
<keyword evidence="3" id="KW-0812">Transmembrane</keyword>
<proteinExistence type="predicted"/>
<feature type="coiled-coil region" evidence="1">
    <location>
        <begin position="232"/>
        <end position="266"/>
    </location>
</feature>
<feature type="region of interest" description="Disordered" evidence="2">
    <location>
        <begin position="339"/>
        <end position="361"/>
    </location>
</feature>
<organism evidence="4 5">
    <name type="scientific">Macrophomina phaseolina</name>
    <dbReference type="NCBI Taxonomy" id="35725"/>
    <lineage>
        <taxon>Eukaryota</taxon>
        <taxon>Fungi</taxon>
        <taxon>Dikarya</taxon>
        <taxon>Ascomycota</taxon>
        <taxon>Pezizomycotina</taxon>
        <taxon>Dothideomycetes</taxon>
        <taxon>Dothideomycetes incertae sedis</taxon>
        <taxon>Botryosphaeriales</taxon>
        <taxon>Botryosphaeriaceae</taxon>
        <taxon>Macrophomina</taxon>
    </lineage>
</organism>
<feature type="compositionally biased region" description="Basic residues" evidence="2">
    <location>
        <begin position="43"/>
        <end position="64"/>
    </location>
</feature>